<dbReference type="GO" id="GO:0005829">
    <property type="term" value="C:cytosol"/>
    <property type="evidence" value="ECO:0007669"/>
    <property type="project" value="TreeGrafter"/>
</dbReference>
<dbReference type="SUPFAM" id="SSF143456">
    <property type="entry name" value="VC0467-like"/>
    <property type="match status" value="1"/>
</dbReference>
<dbReference type="InterPro" id="IPR003774">
    <property type="entry name" value="AlgH-like"/>
</dbReference>
<organism evidence="3 4">
    <name type="scientific">Candidatus Rickettsiella viridis</name>
    <dbReference type="NCBI Taxonomy" id="676208"/>
    <lineage>
        <taxon>Bacteria</taxon>
        <taxon>Pseudomonadati</taxon>
        <taxon>Pseudomonadota</taxon>
        <taxon>Gammaproteobacteria</taxon>
        <taxon>Legionellales</taxon>
        <taxon>Coxiellaceae</taxon>
        <taxon>Rickettsiella</taxon>
    </lineage>
</organism>
<dbReference type="PANTHER" id="PTHR30327:SF1">
    <property type="entry name" value="UPF0301 PROTEIN YQGE"/>
    <property type="match status" value="1"/>
</dbReference>
<dbReference type="RefSeq" id="WP_126322336.1">
    <property type="nucleotide sequence ID" value="NZ_AP018005.1"/>
</dbReference>
<dbReference type="EMBL" id="AP018005">
    <property type="protein sequence ID" value="BBB14823.1"/>
    <property type="molecule type" value="Genomic_DNA"/>
</dbReference>
<proteinExistence type="inferred from homology"/>
<dbReference type="Pfam" id="PF02622">
    <property type="entry name" value="DUF179"/>
    <property type="match status" value="1"/>
</dbReference>
<accession>A0A2Z5UV42</accession>
<reference evidence="3 4" key="1">
    <citation type="submission" date="2017-03" db="EMBL/GenBank/DDBJ databases">
        <title>The genome sequence of Candidatus Rickettsiella viridis.</title>
        <authorList>
            <person name="Nikoh N."/>
            <person name="Tsuchida T."/>
            <person name="Yamaguchi K."/>
            <person name="Maeda T."/>
            <person name="Shigenobu S."/>
            <person name="Fukatsu T."/>
        </authorList>
    </citation>
    <scope>NUCLEOTIDE SEQUENCE [LARGE SCALE GENOMIC DNA]</scope>
    <source>
        <strain evidence="3 4">Ap-RA04</strain>
    </source>
</reference>
<gene>
    <name evidence="3" type="ORF">RVIR1_03000</name>
</gene>
<dbReference type="HAMAP" id="MF_00758">
    <property type="entry name" value="UPF0301"/>
    <property type="match status" value="1"/>
</dbReference>
<evidence type="ECO:0000256" key="1">
    <source>
        <dbReference type="ARBA" id="ARBA00009600"/>
    </source>
</evidence>
<dbReference type="PANTHER" id="PTHR30327">
    <property type="entry name" value="UNCHARACTERIZED PROTEIN YQGE"/>
    <property type="match status" value="1"/>
</dbReference>
<evidence type="ECO:0000313" key="4">
    <source>
        <dbReference type="Proteomes" id="UP000282483"/>
    </source>
</evidence>
<sequence length="192" mass="21281">MIETSHFLTNHFLVAMPSLTDPYFNRSVVYICEHNEKGAVGIIVNQPLQSFRVNLSEILQAIVGSKSELPSTTDFPILCGGPIHPERGFVIHAPGGEWQSSLKMNSKICVTTSKDILQAIAKQQGPEKFIFSLGYANWVAGQIEQEIINNFWLTVPADPAILFDVPFNKRWLKAINSLGIEIDKLVYSGGHA</sequence>
<keyword evidence="4" id="KW-1185">Reference proteome</keyword>
<name>A0A2Z5UV42_9COXI</name>
<dbReference type="OrthoDB" id="9807486at2"/>
<comment type="similarity">
    <text evidence="1 2">Belongs to the UPF0301 (AlgH) family.</text>
</comment>
<dbReference type="NCBIfam" id="NF001266">
    <property type="entry name" value="PRK00228.1-1"/>
    <property type="match status" value="1"/>
</dbReference>
<evidence type="ECO:0000256" key="2">
    <source>
        <dbReference type="HAMAP-Rule" id="MF_00758"/>
    </source>
</evidence>
<dbReference type="AlphaFoldDB" id="A0A2Z5UV42"/>
<dbReference type="Gene3D" id="3.40.1740.10">
    <property type="entry name" value="VC0467-like"/>
    <property type="match status" value="1"/>
</dbReference>
<evidence type="ECO:0000313" key="3">
    <source>
        <dbReference type="EMBL" id="BBB14823.1"/>
    </source>
</evidence>
<protein>
    <recommendedName>
        <fullName evidence="2">UPF0301 protein RVIR1_03000</fullName>
    </recommendedName>
</protein>
<dbReference type="KEGG" id="rvi:RVIR1_03000"/>
<dbReference type="Proteomes" id="UP000282483">
    <property type="component" value="Chromosome"/>
</dbReference>